<accession>A0A2U9C6K5</accession>
<dbReference type="PANTHER" id="PTHR44394">
    <property type="entry name" value="BETA-ALANINE-ACTIVATING ENZYME"/>
    <property type="match status" value="1"/>
</dbReference>
<dbReference type="SMART" id="SM00564">
    <property type="entry name" value="PQQ"/>
    <property type="match status" value="7"/>
</dbReference>
<comment type="similarity">
    <text evidence="1">Belongs to the ATP-dependent AMP-binding enzyme family.</text>
</comment>
<dbReference type="PROSITE" id="PS00455">
    <property type="entry name" value="AMP_BINDING"/>
    <property type="match status" value="1"/>
</dbReference>
<dbReference type="InterPro" id="IPR020845">
    <property type="entry name" value="AMP-binding_CS"/>
</dbReference>
<dbReference type="Pfam" id="PF13522">
    <property type="entry name" value="GATase_6"/>
    <property type="match status" value="1"/>
</dbReference>
<dbReference type="Gene3D" id="2.130.10.10">
    <property type="entry name" value="YVTN repeat-like/Quinoprotein amine dehydrogenase"/>
    <property type="match status" value="2"/>
</dbReference>
<dbReference type="SUPFAM" id="SSF50998">
    <property type="entry name" value="Quinoprotein alcohol dehydrogenase-like"/>
    <property type="match status" value="1"/>
</dbReference>
<evidence type="ECO:0000256" key="1">
    <source>
        <dbReference type="ARBA" id="ARBA00006432"/>
    </source>
</evidence>
<organism evidence="8 9">
    <name type="scientific">Scophthalmus maximus</name>
    <name type="common">Turbot</name>
    <name type="synonym">Psetta maxima</name>
    <dbReference type="NCBI Taxonomy" id="52904"/>
    <lineage>
        <taxon>Eukaryota</taxon>
        <taxon>Metazoa</taxon>
        <taxon>Chordata</taxon>
        <taxon>Craniata</taxon>
        <taxon>Vertebrata</taxon>
        <taxon>Euteleostomi</taxon>
        <taxon>Actinopterygii</taxon>
        <taxon>Neopterygii</taxon>
        <taxon>Teleostei</taxon>
        <taxon>Neoteleostei</taxon>
        <taxon>Acanthomorphata</taxon>
        <taxon>Carangaria</taxon>
        <taxon>Pleuronectiformes</taxon>
        <taxon>Pleuronectoidei</taxon>
        <taxon>Scophthalmidae</taxon>
        <taxon>Scophthalmus</taxon>
    </lineage>
</organism>
<dbReference type="Pfam" id="PF00501">
    <property type="entry name" value="AMP-binding"/>
    <property type="match status" value="1"/>
</dbReference>
<keyword evidence="2" id="KW-0596">Phosphopantetheine</keyword>
<dbReference type="Pfam" id="PF00550">
    <property type="entry name" value="PP-binding"/>
    <property type="match status" value="1"/>
</dbReference>
<evidence type="ECO:0000256" key="5">
    <source>
        <dbReference type="SAM" id="MobiDB-lite"/>
    </source>
</evidence>
<dbReference type="InterPro" id="IPR002372">
    <property type="entry name" value="PQQ_rpt_dom"/>
</dbReference>
<dbReference type="EMBL" id="CP026254">
    <property type="protein sequence ID" value="AWP11229.1"/>
    <property type="molecule type" value="Genomic_DNA"/>
</dbReference>
<evidence type="ECO:0000256" key="2">
    <source>
        <dbReference type="ARBA" id="ARBA00022450"/>
    </source>
</evidence>
<evidence type="ECO:0000259" key="6">
    <source>
        <dbReference type="PROSITE" id="PS50075"/>
    </source>
</evidence>
<dbReference type="InterPro" id="IPR000873">
    <property type="entry name" value="AMP-dep_synth/lig_dom"/>
</dbReference>
<dbReference type="Proteomes" id="UP000246464">
    <property type="component" value="Chromosome 12"/>
</dbReference>
<dbReference type="PROSITE" id="PS50075">
    <property type="entry name" value="CARRIER"/>
    <property type="match status" value="1"/>
</dbReference>
<dbReference type="Gene3D" id="3.60.20.10">
    <property type="entry name" value="Glutamine Phosphoribosylpyrophosphate, subunit 1, domain 1"/>
    <property type="match status" value="1"/>
</dbReference>
<dbReference type="InterPro" id="IPR029055">
    <property type="entry name" value="Ntn_hydrolases_N"/>
</dbReference>
<keyword evidence="9" id="KW-1185">Reference proteome</keyword>
<dbReference type="InterPro" id="IPR015943">
    <property type="entry name" value="WD40/YVTN_repeat-like_dom_sf"/>
</dbReference>
<dbReference type="Pfam" id="PF13570">
    <property type="entry name" value="Beta-prop_ACSF4"/>
    <property type="match status" value="1"/>
</dbReference>
<evidence type="ECO:0000313" key="8">
    <source>
        <dbReference type="EMBL" id="AWP11229.1"/>
    </source>
</evidence>
<dbReference type="InterPro" id="IPR045851">
    <property type="entry name" value="AMP-bd_C_sf"/>
</dbReference>
<dbReference type="InterPro" id="IPR042099">
    <property type="entry name" value="ANL_N_sf"/>
</dbReference>
<feature type="domain" description="Glutamine amidotransferase type-2" evidence="7">
    <location>
        <begin position="12"/>
        <end position="232"/>
    </location>
</feature>
<dbReference type="SUPFAM" id="SSF47336">
    <property type="entry name" value="ACP-like"/>
    <property type="match status" value="1"/>
</dbReference>
<reference evidence="8 9" key="1">
    <citation type="submission" date="2017-12" db="EMBL/GenBank/DDBJ databases">
        <title>Integrating genomic resources of turbot (Scophthalmus maximus) in depth evaluation of genetic and physical mapping variation across individuals.</title>
        <authorList>
            <person name="Martinez P."/>
        </authorList>
    </citation>
    <scope>NUCLEOTIDE SEQUENCE [LARGE SCALE GENOMIC DNA]</scope>
</reference>
<dbReference type="Gene3D" id="3.40.50.12780">
    <property type="entry name" value="N-terminal domain of ligase-like"/>
    <property type="match status" value="1"/>
</dbReference>
<dbReference type="InterPro" id="IPR018391">
    <property type="entry name" value="PQQ_b-propeller_rpt"/>
</dbReference>
<dbReference type="STRING" id="52904.ENSSMAP00000024114"/>
<dbReference type="AlphaFoldDB" id="A0A2U9C6K5"/>
<evidence type="ECO:0000256" key="3">
    <source>
        <dbReference type="ARBA" id="ARBA00022553"/>
    </source>
</evidence>
<dbReference type="Gene3D" id="3.30.300.30">
    <property type="match status" value="1"/>
</dbReference>
<dbReference type="SUPFAM" id="SSF56801">
    <property type="entry name" value="Acetyl-CoA synthetase-like"/>
    <property type="match status" value="1"/>
</dbReference>
<dbReference type="PROSITE" id="PS00012">
    <property type="entry name" value="PHOSPHOPANTETHEINE"/>
    <property type="match status" value="1"/>
</dbReference>
<name>A0A2U9C6K5_SCOMX</name>
<proteinExistence type="inferred from homology"/>
<keyword evidence="3" id="KW-0597">Phosphoprotein</keyword>
<sequence>MEFEESGIGEECGVFGCVSAGEWPTQLEVAQVLSLGLVALQHRGQESAGFVTSDGASPPTYTIHKGMGLVSTAFPPEALLKLRNGNLGICHTRYSTTGNSELQNCQPFVVDTLHGQIAVAHNGELVNADALRKKVMRHGVGLSTSSDSELITQLLALTPPTEELDGPDWVARILQSPAAYVPLDPEAPGLLSARVMNRCGLRFCAVSTALLQRFQTAVHKHMSVEVHVVLPKFKLTLVWVTLLPVAEHNPVTGPKAQRAGAADLCDAAVVDNDSGHKDLAYVLHTSGTTGSPKIVRVPHKCILPNILHLRSLFQMSADDVVFLASPLTFDPSVVDIFLALSSGAQLLIIPSMVKKMPKRLSQLLFEDHKTTVLQVTPTLLCRFGHHTLNRDVLSSGSSLRVLALGGEACPTPAQLRSWRHEDNETHIFNIYGITEVSCWACCYKIPQYLLQSSSLPSSTASSTVPLGSPLMDTVVEVRDEHGRVVTEGEGQVFIGGEDRVCLLDDEEAVVPGTMRASGDWVSVEDKQLFYLGRRDRLIKRHGKRVNLDALQQLIVSLPQVEACAVALHKGVRLLAFVVAGADGDLSSRIVNQLSALVPSHSVPDTLVPVAALCLTPHGKVDMEALVRIYQGQRRCLESPWGDVGKLKETLQSMWKDTLGFAADESIDEESNFLLSGGDSLKALRLCDDILSVVGVPSPELLEVILDGTFSDVLRYVAGGTPAPPLESSTSSIPEAKRRHADAPSVVPAKREREGSQSTAAETLQGEKQAFKVIRRAGEVMEINVSKEDAGSNFPADTVEEKDLSKKRRPDVLGLCLSWSSDTGRCVDASPVLLVHERTDQRSDVAEVTAFIGSHSHRIQALDLHTGSMLWERVLGDRIEASAAVSHCGTLVIIGCYDGVVYFLCAASGKTRWTFETGDAVKCCPAVDPRTGLVMVGSHDGHVYALNPELRQCVWKRHCGGGAVFSSPYLQPNLRQLYVASLGGHLLCLHPDSGDVLWSNCRDVPFFSSPNGSSGLVAIGSVDGNICSFSSTTGKLMWQFLTKGPVFSSPCVTPDQQRLLCGSHDGHLYCLNCADGSLVWTFRASGKVYSSPCVFDGSTVGRPGVLVGLASTDGTVWILDGETGQTLASHTLPGELFSSPVVHQQSLVVGCRNDYVYCLRLTVKEEA</sequence>
<dbReference type="PROSITE" id="PS51278">
    <property type="entry name" value="GATASE_TYPE_2"/>
    <property type="match status" value="1"/>
</dbReference>
<feature type="domain" description="Carrier" evidence="6">
    <location>
        <begin position="644"/>
        <end position="720"/>
    </location>
</feature>
<evidence type="ECO:0000256" key="4">
    <source>
        <dbReference type="ARBA" id="ARBA00023098"/>
    </source>
</evidence>
<keyword evidence="4" id="KW-0443">Lipid metabolism</keyword>
<dbReference type="InterPro" id="IPR006162">
    <property type="entry name" value="Ppantetheine_attach_site"/>
</dbReference>
<dbReference type="GO" id="GO:0006629">
    <property type="term" value="P:lipid metabolic process"/>
    <property type="evidence" value="ECO:0007669"/>
    <property type="project" value="UniProtKB-KW"/>
</dbReference>
<dbReference type="InterPro" id="IPR011047">
    <property type="entry name" value="Quinoprotein_ADH-like_sf"/>
</dbReference>
<dbReference type="InterPro" id="IPR009081">
    <property type="entry name" value="PP-bd_ACP"/>
</dbReference>
<evidence type="ECO:0000259" key="7">
    <source>
        <dbReference type="PROSITE" id="PS51278"/>
    </source>
</evidence>
<dbReference type="InterPro" id="IPR052091">
    <property type="entry name" value="Beta-ala_Activ/Resist"/>
</dbReference>
<protein>
    <submittedName>
        <fullName evidence="8">Putative acyl-CoA synthetase family member 4</fullName>
    </submittedName>
</protein>
<dbReference type="GO" id="GO:0043041">
    <property type="term" value="P:amino acid activation for nonribosomal peptide biosynthetic process"/>
    <property type="evidence" value="ECO:0007669"/>
    <property type="project" value="TreeGrafter"/>
</dbReference>
<gene>
    <name evidence="8" type="ORF">SMAX5B_017649</name>
</gene>
<dbReference type="InterPro" id="IPR017932">
    <property type="entry name" value="GATase_2_dom"/>
</dbReference>
<dbReference type="Gene3D" id="1.10.1200.10">
    <property type="entry name" value="ACP-like"/>
    <property type="match status" value="1"/>
</dbReference>
<evidence type="ECO:0000313" key="9">
    <source>
        <dbReference type="Proteomes" id="UP000246464"/>
    </source>
</evidence>
<dbReference type="PANTHER" id="PTHR44394:SF1">
    <property type="entry name" value="BETA-ALANINE-ACTIVATING ENZYME"/>
    <property type="match status" value="1"/>
</dbReference>
<feature type="region of interest" description="Disordered" evidence="5">
    <location>
        <begin position="720"/>
        <end position="763"/>
    </location>
</feature>
<dbReference type="SUPFAM" id="SSF56235">
    <property type="entry name" value="N-terminal nucleophile aminohydrolases (Ntn hydrolases)"/>
    <property type="match status" value="1"/>
</dbReference>
<dbReference type="InterPro" id="IPR036736">
    <property type="entry name" value="ACP-like_sf"/>
</dbReference>